<feature type="binding site" evidence="8">
    <location>
        <position position="205"/>
    </location>
    <ligand>
        <name>substrate</name>
    </ligand>
</feature>
<keyword evidence="4 8" id="KW-0479">Metal-binding</keyword>
<keyword evidence="3 8" id="KW-0819">tRNA processing</keyword>
<dbReference type="SUPFAM" id="SSF53067">
    <property type="entry name" value="Actin-like ATPase domain"/>
    <property type="match status" value="1"/>
</dbReference>
<dbReference type="PRINTS" id="PR00789">
    <property type="entry name" value="OSIALOPTASE"/>
</dbReference>
<dbReference type="GO" id="GO:0005506">
    <property type="term" value="F:iron ion binding"/>
    <property type="evidence" value="ECO:0007669"/>
    <property type="project" value="UniProtKB-UniRule"/>
</dbReference>
<dbReference type="PROSITE" id="PS01016">
    <property type="entry name" value="GLYCOPROTEASE"/>
    <property type="match status" value="1"/>
</dbReference>
<feature type="binding site" evidence="8">
    <location>
        <position position="135"/>
    </location>
    <ligand>
        <name>Fe cation</name>
        <dbReference type="ChEBI" id="CHEBI:24875"/>
    </ligand>
</feature>
<keyword evidence="2 8" id="KW-0808">Transferase</keyword>
<comment type="subcellular location">
    <subcellularLocation>
        <location evidence="8">Cytoplasm</location>
    </subcellularLocation>
</comment>
<comment type="similarity">
    <text evidence="8">Belongs to the KAE1 / TsaD family.</text>
</comment>
<dbReference type="NCBIfam" id="TIGR03723">
    <property type="entry name" value="T6A_TsaD_YgjD"/>
    <property type="match status" value="1"/>
</dbReference>
<comment type="catalytic activity">
    <reaction evidence="7 8">
        <text>L-threonylcarbamoyladenylate + adenosine(37) in tRNA = N(6)-L-threonylcarbamoyladenosine(37) in tRNA + AMP + H(+)</text>
        <dbReference type="Rhea" id="RHEA:37059"/>
        <dbReference type="Rhea" id="RHEA-COMP:10162"/>
        <dbReference type="Rhea" id="RHEA-COMP:10163"/>
        <dbReference type="ChEBI" id="CHEBI:15378"/>
        <dbReference type="ChEBI" id="CHEBI:73682"/>
        <dbReference type="ChEBI" id="CHEBI:74411"/>
        <dbReference type="ChEBI" id="CHEBI:74418"/>
        <dbReference type="ChEBI" id="CHEBI:456215"/>
        <dbReference type="EC" id="2.3.1.234"/>
    </reaction>
</comment>
<dbReference type="AlphaFoldDB" id="A0A4Z1E2N4"/>
<dbReference type="EMBL" id="RHPJ01000001">
    <property type="protein sequence ID" value="TGO06294.1"/>
    <property type="molecule type" value="Genomic_DNA"/>
</dbReference>
<dbReference type="InterPro" id="IPR017860">
    <property type="entry name" value="Peptidase_M22_CS"/>
</dbReference>
<keyword evidence="11" id="KW-1185">Reference proteome</keyword>
<dbReference type="Pfam" id="PF00814">
    <property type="entry name" value="TsaD"/>
    <property type="match status" value="1"/>
</dbReference>
<organism evidence="10 11">
    <name type="scientific">Serinibacter arcticus</name>
    <dbReference type="NCBI Taxonomy" id="1655435"/>
    <lineage>
        <taxon>Bacteria</taxon>
        <taxon>Bacillati</taxon>
        <taxon>Actinomycetota</taxon>
        <taxon>Actinomycetes</taxon>
        <taxon>Micrococcales</taxon>
        <taxon>Beutenbergiaceae</taxon>
        <taxon>Serinibacter</taxon>
    </lineage>
</organism>
<protein>
    <recommendedName>
        <fullName evidence="8">tRNA N6-adenosine threonylcarbamoyltransferase</fullName>
        <ecNumber evidence="8">2.3.1.234</ecNumber>
    </recommendedName>
    <alternativeName>
        <fullName evidence="8">N6-L-threonylcarbamoyladenine synthase</fullName>
        <shortName evidence="8">t(6)A synthase</shortName>
    </alternativeName>
    <alternativeName>
        <fullName evidence="8">t(6)A37 threonylcarbamoyladenosine biosynthesis protein TsaD</fullName>
    </alternativeName>
    <alternativeName>
        <fullName evidence="8">tRNA threonylcarbamoyladenosine biosynthesis protein TsaD</fullName>
    </alternativeName>
</protein>
<evidence type="ECO:0000256" key="8">
    <source>
        <dbReference type="HAMAP-Rule" id="MF_01445"/>
    </source>
</evidence>
<dbReference type="InterPro" id="IPR043129">
    <property type="entry name" value="ATPase_NBD"/>
</dbReference>
<dbReference type="Proteomes" id="UP000297318">
    <property type="component" value="Unassembled WGS sequence"/>
</dbReference>
<feature type="binding site" evidence="8">
    <location>
        <position position="300"/>
    </location>
    <ligand>
        <name>substrate</name>
    </ligand>
</feature>
<evidence type="ECO:0000313" key="10">
    <source>
        <dbReference type="EMBL" id="TGO06294.1"/>
    </source>
</evidence>
<feature type="domain" description="Gcp-like" evidence="9">
    <location>
        <begin position="43"/>
        <end position="334"/>
    </location>
</feature>
<evidence type="ECO:0000259" key="9">
    <source>
        <dbReference type="Pfam" id="PF00814"/>
    </source>
</evidence>
<evidence type="ECO:0000256" key="2">
    <source>
        <dbReference type="ARBA" id="ARBA00022679"/>
    </source>
</evidence>
<dbReference type="NCBIfam" id="TIGR00329">
    <property type="entry name" value="gcp_kae1"/>
    <property type="match status" value="1"/>
</dbReference>
<dbReference type="CDD" id="cd24133">
    <property type="entry name" value="ASKHA_NBD_TsaD_bac"/>
    <property type="match status" value="1"/>
</dbReference>
<sequence length="367" mass="37446">MTVVTDGREGGRRVGSVAVSEPLVLGIESTCDETGVALVRGRELLADVTASSMDEHARFGGIVPEVASRAHLEALRPTITAALDAAGVTLADVDAVAVASGPGLVGSLTVGTAGAKALALGLGVPLYGVNHVIGHAAVDELVHGPFPERFLALVVSGGHSSLLLVNDVATDVVELGQTLDDAAGEAFDKVGRLLGLPYPGGPHVDRLARQGDPAAIAFPRGLSKGRELARHPYDFSFSGLKTAVARYLEGRADAGEEYSPADVAASFSEAVADVLVTKTLRACAEHDVRTLVIGGGFSANSRLRELAAERCAAAGVEVRIPPIRYCTDNGAMIAALGSALVRAGVAPSPLDLAVDSSMALSLVSVPA</sequence>
<evidence type="ECO:0000256" key="5">
    <source>
        <dbReference type="ARBA" id="ARBA00023004"/>
    </source>
</evidence>
<comment type="function">
    <text evidence="8">Required for the formation of a threonylcarbamoyl group on adenosine at position 37 (t(6)A37) in tRNAs that read codons beginning with adenine. Is involved in the transfer of the threonylcarbamoyl moiety of threonylcarbamoyl-AMP (TC-AMP) to the N6 group of A37, together with TsaE and TsaB. TsaD likely plays a direct catalytic role in this reaction.</text>
</comment>
<dbReference type="InterPro" id="IPR017861">
    <property type="entry name" value="KAE1/TsaD"/>
</dbReference>
<evidence type="ECO:0000256" key="7">
    <source>
        <dbReference type="ARBA" id="ARBA00048117"/>
    </source>
</evidence>
<feature type="binding site" evidence="8">
    <location>
        <position position="131"/>
    </location>
    <ligand>
        <name>Fe cation</name>
        <dbReference type="ChEBI" id="CHEBI:24875"/>
    </ligand>
</feature>
<evidence type="ECO:0000256" key="3">
    <source>
        <dbReference type="ARBA" id="ARBA00022694"/>
    </source>
</evidence>
<reference evidence="10 11" key="1">
    <citation type="submission" date="2018-11" db="EMBL/GenBank/DDBJ databases">
        <title>Complete genome sequencing of the Actinobacteria Serinibacter sp. K3-2.</title>
        <authorList>
            <person name="Rakitin A.L."/>
            <person name="Beletsky A.V."/>
            <person name="Mardanov A.V."/>
            <person name="Ravin N.V."/>
            <person name="Gromova A.S."/>
            <person name="Filippova S.N."/>
            <person name="Gal'Chenko V.F."/>
        </authorList>
    </citation>
    <scope>NUCLEOTIDE SEQUENCE [LARGE SCALE GENOMIC DNA]</scope>
    <source>
        <strain evidence="10 11">K3-2</strain>
    </source>
</reference>
<accession>A0A4Z1E2N4</accession>
<feature type="binding site" evidence="8">
    <location>
        <position position="188"/>
    </location>
    <ligand>
        <name>substrate</name>
    </ligand>
</feature>
<dbReference type="GO" id="GO:0002949">
    <property type="term" value="P:tRNA threonylcarbamoyladenosine modification"/>
    <property type="evidence" value="ECO:0007669"/>
    <property type="project" value="UniProtKB-UniRule"/>
</dbReference>
<dbReference type="Gene3D" id="3.30.420.40">
    <property type="match status" value="2"/>
</dbReference>
<evidence type="ECO:0000313" key="11">
    <source>
        <dbReference type="Proteomes" id="UP000297318"/>
    </source>
</evidence>
<evidence type="ECO:0000256" key="6">
    <source>
        <dbReference type="ARBA" id="ARBA00023315"/>
    </source>
</evidence>
<dbReference type="GO" id="GO:0061711">
    <property type="term" value="F:tRNA N(6)-L-threonylcarbamoyladenine synthase activity"/>
    <property type="evidence" value="ECO:0007669"/>
    <property type="project" value="UniProtKB-EC"/>
</dbReference>
<feature type="binding site" evidence="8">
    <location>
        <position position="328"/>
    </location>
    <ligand>
        <name>Fe cation</name>
        <dbReference type="ChEBI" id="CHEBI:24875"/>
    </ligand>
</feature>
<keyword evidence="6 8" id="KW-0012">Acyltransferase</keyword>
<comment type="cofactor">
    <cofactor evidence="8">
        <name>Fe(2+)</name>
        <dbReference type="ChEBI" id="CHEBI:29033"/>
    </cofactor>
    <text evidence="8">Binds 1 Fe(2+) ion per subunit.</text>
</comment>
<name>A0A4Z1E2N4_9MICO</name>
<keyword evidence="1 8" id="KW-0963">Cytoplasm</keyword>
<dbReference type="PANTHER" id="PTHR11735:SF6">
    <property type="entry name" value="TRNA N6-ADENOSINE THREONYLCARBAMOYLTRANSFERASE, MITOCHONDRIAL"/>
    <property type="match status" value="1"/>
</dbReference>
<dbReference type="PANTHER" id="PTHR11735">
    <property type="entry name" value="TRNA N6-ADENOSINE THREONYLCARBAMOYLTRANSFERASE"/>
    <property type="match status" value="1"/>
</dbReference>
<comment type="caution">
    <text evidence="10">The sequence shown here is derived from an EMBL/GenBank/DDBJ whole genome shotgun (WGS) entry which is preliminary data.</text>
</comment>
<dbReference type="InterPro" id="IPR000905">
    <property type="entry name" value="Gcp-like_dom"/>
</dbReference>
<evidence type="ECO:0000256" key="1">
    <source>
        <dbReference type="ARBA" id="ARBA00022490"/>
    </source>
</evidence>
<dbReference type="FunFam" id="3.30.420.40:FF:000040">
    <property type="entry name" value="tRNA N6-adenosine threonylcarbamoyltransferase"/>
    <property type="match status" value="1"/>
</dbReference>
<dbReference type="InterPro" id="IPR022450">
    <property type="entry name" value="TsaD"/>
</dbReference>
<dbReference type="FunFam" id="3.30.420.40:FF:000012">
    <property type="entry name" value="tRNA N6-adenosine threonylcarbamoyltransferase"/>
    <property type="match status" value="1"/>
</dbReference>
<gene>
    <name evidence="8" type="primary">tsaD</name>
    <name evidence="10" type="ORF">SERN_0486</name>
</gene>
<feature type="binding site" evidence="8">
    <location>
        <begin position="154"/>
        <end position="158"/>
    </location>
    <ligand>
        <name>substrate</name>
    </ligand>
</feature>
<dbReference type="HAMAP" id="MF_01445">
    <property type="entry name" value="TsaD"/>
    <property type="match status" value="1"/>
</dbReference>
<feature type="binding site" evidence="8">
    <location>
        <position position="201"/>
    </location>
    <ligand>
        <name>substrate</name>
    </ligand>
</feature>
<keyword evidence="5 8" id="KW-0408">Iron</keyword>
<evidence type="ECO:0000256" key="4">
    <source>
        <dbReference type="ARBA" id="ARBA00022723"/>
    </source>
</evidence>
<dbReference type="EC" id="2.3.1.234" evidence="8"/>
<dbReference type="GO" id="GO:0005737">
    <property type="term" value="C:cytoplasm"/>
    <property type="evidence" value="ECO:0007669"/>
    <property type="project" value="UniProtKB-SubCell"/>
</dbReference>
<proteinExistence type="inferred from homology"/>